<reference evidence="2" key="1">
    <citation type="submission" date="2020-07" db="EMBL/GenBank/DDBJ databases">
        <title>The High-quality genome of the commercially important snow crab, Chionoecetes opilio.</title>
        <authorList>
            <person name="Jeong J.-H."/>
            <person name="Ryu S."/>
        </authorList>
    </citation>
    <scope>NUCLEOTIDE SEQUENCE</scope>
    <source>
        <strain evidence="2">MADBK_172401_WGS</strain>
        <tissue evidence="2">Digestive gland</tissue>
    </source>
</reference>
<evidence type="ECO:0000313" key="2">
    <source>
        <dbReference type="EMBL" id="KAG0709934.1"/>
    </source>
</evidence>
<feature type="compositionally biased region" description="Polar residues" evidence="1">
    <location>
        <begin position="137"/>
        <end position="146"/>
    </location>
</feature>
<sequence length="168" mass="18166">MRAGSSTRCLSGWGTGGPPKRVKKNVLHRSDCSVLGTVPLPPGDRQKSFQTPLNVPERGLKTILGAPPGLRGPRGRGGLPTIPKPIPARTSIAMGAYMRRWPQPPYQTYARLSAPPRSWPRKGWGQRSGFAGPWTGQGPSLRTPTYPSDPLPLGPWAPPLFSITTSRE</sequence>
<dbReference type="EMBL" id="JACEEZ010024659">
    <property type="protein sequence ID" value="KAG0709934.1"/>
    <property type="molecule type" value="Genomic_DNA"/>
</dbReference>
<accession>A0A8J4XQ64</accession>
<dbReference type="AlphaFoldDB" id="A0A8J4XQ64"/>
<gene>
    <name evidence="2" type="ORF">GWK47_023817</name>
</gene>
<feature type="region of interest" description="Disordered" evidence="1">
    <location>
        <begin position="37"/>
        <end position="86"/>
    </location>
</feature>
<feature type="region of interest" description="Disordered" evidence="1">
    <location>
        <begin position="115"/>
        <end position="168"/>
    </location>
</feature>
<feature type="compositionally biased region" description="Pro residues" evidence="1">
    <location>
        <begin position="147"/>
        <end position="158"/>
    </location>
</feature>
<feature type="region of interest" description="Disordered" evidence="1">
    <location>
        <begin position="1"/>
        <end position="25"/>
    </location>
</feature>
<dbReference type="Proteomes" id="UP000770661">
    <property type="component" value="Unassembled WGS sequence"/>
</dbReference>
<name>A0A8J4XQ64_CHIOP</name>
<organism evidence="2 3">
    <name type="scientific">Chionoecetes opilio</name>
    <name type="common">Atlantic snow crab</name>
    <name type="synonym">Cancer opilio</name>
    <dbReference type="NCBI Taxonomy" id="41210"/>
    <lineage>
        <taxon>Eukaryota</taxon>
        <taxon>Metazoa</taxon>
        <taxon>Ecdysozoa</taxon>
        <taxon>Arthropoda</taxon>
        <taxon>Crustacea</taxon>
        <taxon>Multicrustacea</taxon>
        <taxon>Malacostraca</taxon>
        <taxon>Eumalacostraca</taxon>
        <taxon>Eucarida</taxon>
        <taxon>Decapoda</taxon>
        <taxon>Pleocyemata</taxon>
        <taxon>Brachyura</taxon>
        <taxon>Eubrachyura</taxon>
        <taxon>Majoidea</taxon>
        <taxon>Majidae</taxon>
        <taxon>Chionoecetes</taxon>
    </lineage>
</organism>
<keyword evidence="3" id="KW-1185">Reference proteome</keyword>
<evidence type="ECO:0000313" key="3">
    <source>
        <dbReference type="Proteomes" id="UP000770661"/>
    </source>
</evidence>
<comment type="caution">
    <text evidence="2">The sequence shown here is derived from an EMBL/GenBank/DDBJ whole genome shotgun (WGS) entry which is preliminary data.</text>
</comment>
<proteinExistence type="predicted"/>
<evidence type="ECO:0000256" key="1">
    <source>
        <dbReference type="SAM" id="MobiDB-lite"/>
    </source>
</evidence>
<protein>
    <submittedName>
        <fullName evidence="2">Uncharacterized protein</fullName>
    </submittedName>
</protein>